<dbReference type="InterPro" id="IPR005074">
    <property type="entry name" value="Peptidase_C39"/>
</dbReference>
<dbReference type="Gene3D" id="3.90.70.10">
    <property type="entry name" value="Cysteine proteinases"/>
    <property type="match status" value="1"/>
</dbReference>
<dbReference type="GO" id="GO:0016020">
    <property type="term" value="C:membrane"/>
    <property type="evidence" value="ECO:0007669"/>
    <property type="project" value="InterPro"/>
</dbReference>
<accession>Q2SRY1</accession>
<dbReference type="AlphaFoldDB" id="Q2SRY1"/>
<dbReference type="EMBL" id="CP000123">
    <property type="protein sequence ID" value="ABC01696.1"/>
    <property type="molecule type" value="Genomic_DNA"/>
</dbReference>
<keyword evidence="1" id="KW-0472">Membrane</keyword>
<dbReference type="Pfam" id="PF03412">
    <property type="entry name" value="Peptidase_C39"/>
    <property type="match status" value="1"/>
</dbReference>
<feature type="transmembrane region" description="Helical" evidence="1">
    <location>
        <begin position="165"/>
        <end position="186"/>
    </location>
</feature>
<dbReference type="PhylomeDB" id="Q2SRY1"/>
<evidence type="ECO:0000313" key="3">
    <source>
        <dbReference type="EMBL" id="ABC01696.1"/>
    </source>
</evidence>
<name>Q2SRY1_MYCCT</name>
<dbReference type="HOGENOM" id="CLU_447472_0_0_14"/>
<dbReference type="Proteomes" id="UP000001928">
    <property type="component" value="Chromosome"/>
</dbReference>
<dbReference type="GO" id="GO:0006508">
    <property type="term" value="P:proteolysis"/>
    <property type="evidence" value="ECO:0007669"/>
    <property type="project" value="InterPro"/>
</dbReference>
<evidence type="ECO:0000313" key="4">
    <source>
        <dbReference type="Proteomes" id="UP000001928"/>
    </source>
</evidence>
<feature type="domain" description="Peptidase C39" evidence="2">
    <location>
        <begin position="23"/>
        <end position="147"/>
    </location>
</feature>
<keyword evidence="1" id="KW-1133">Transmembrane helix</keyword>
<sequence>MVNFLKSPLIHIWEVIFIKLIKQREYNDCSIACLVMIINYYYNQNYDLDRLKLEINYSEEILSFYDITQICQKYFLTTKALQIQNDLEQINKKVYLAQVVNQVGLLHFVVVEKQNNHLIIYDPLKDKKEKITYKDFYQIFTGYVLIFNSNYKKFKANYTSLFKLFNFYLGYCFYIILNVFSISLTILEMRFLYVYSLSITNQNNSYFLYLYFLCIFLINIFLNEISKFLLNKYYQKTKTKKLEIFYYYLVENNIKLDVINSYSEIEFISSFQTYVLLNTISGLINSLVILFVIFYINKIIFLVLFSFDIFWLLISLVHNFFINKNKKTSKASINLLTHFIDKNKLIDEKLTLKIINKDIFKNQVDYLSILFNVLEKISMLLIYYLSWDLLKFNYIEFSILLIIILFKAIHTSDLKKLVYFLQNFIKYKQLLIKFNNYKITNNHLRLNEINNIQIKNLLTNCQINLDQKINYLSSDYDLKTFIKNKNSSEDILILINNVNIKDISKFSLNKHICHLDNLEIKYTTILQNIIINQSELNVFNHELIQTIIKKYQINLVKVINLENVSKLEQEFIKLLRIFYLDYKYLLFNDNFEIIDKKDIGLVLDLFRSYSNSSLILTSNDIKYNLISKD</sequence>
<keyword evidence="1" id="KW-0812">Transmembrane</keyword>
<gene>
    <name evidence="3" type="ordered locus">MCAP_0509</name>
</gene>
<organism evidence="3 4">
    <name type="scientific">Mycoplasma capricolum subsp. capricolum (strain California kid / ATCC 27343 / NCTC 10154)</name>
    <dbReference type="NCBI Taxonomy" id="340047"/>
    <lineage>
        <taxon>Bacteria</taxon>
        <taxon>Bacillati</taxon>
        <taxon>Mycoplasmatota</taxon>
        <taxon>Mollicutes</taxon>
        <taxon>Mycoplasmataceae</taxon>
        <taxon>Mycoplasma</taxon>
    </lineage>
</organism>
<dbReference type="GO" id="GO:0008233">
    <property type="term" value="F:peptidase activity"/>
    <property type="evidence" value="ECO:0007669"/>
    <property type="project" value="InterPro"/>
</dbReference>
<dbReference type="GO" id="GO:0005524">
    <property type="term" value="F:ATP binding"/>
    <property type="evidence" value="ECO:0007669"/>
    <property type="project" value="InterPro"/>
</dbReference>
<protein>
    <submittedName>
        <fullName evidence="3">Peptidase C39 family protein</fullName>
    </submittedName>
</protein>
<evidence type="ECO:0000259" key="2">
    <source>
        <dbReference type="PROSITE" id="PS50990"/>
    </source>
</evidence>
<evidence type="ECO:0000256" key="1">
    <source>
        <dbReference type="SAM" id="Phobius"/>
    </source>
</evidence>
<feature type="transmembrane region" description="Helical" evidence="1">
    <location>
        <begin position="275"/>
        <end position="296"/>
    </location>
</feature>
<feature type="transmembrane region" description="Helical" evidence="1">
    <location>
        <begin position="392"/>
        <end position="409"/>
    </location>
</feature>
<dbReference type="KEGG" id="mcp:MCAP_0509"/>
<dbReference type="PROSITE" id="PS50990">
    <property type="entry name" value="PEPTIDASE_C39"/>
    <property type="match status" value="1"/>
</dbReference>
<feature type="transmembrane region" description="Helical" evidence="1">
    <location>
        <begin position="206"/>
        <end position="230"/>
    </location>
</feature>
<proteinExistence type="predicted"/>
<feature type="transmembrane region" description="Helical" evidence="1">
    <location>
        <begin position="302"/>
        <end position="322"/>
    </location>
</feature>
<reference evidence="3 4" key="1">
    <citation type="submission" date="2005-09" db="EMBL/GenBank/DDBJ databases">
        <authorList>
            <person name="Glass J.I."/>
            <person name="Lartigue C."/>
            <person name="Pfannkoch C."/>
            <person name="Baden-Tillson H."/>
            <person name="Smith H.O."/>
            <person name="Venter J.C."/>
            <person name="Roske K."/>
            <person name="Wise K.S."/>
            <person name="Calcutt M.J."/>
            <person name="Nelson W.C."/>
            <person name="Nierman W.C."/>
        </authorList>
    </citation>
    <scope>NUCLEOTIDE SEQUENCE [LARGE SCALE GENOMIC DNA]</scope>
    <source>
        <strain evidence="4">California kid / ATCC 27343 / NCTC 10154</strain>
    </source>
</reference>